<evidence type="ECO:0000256" key="1">
    <source>
        <dbReference type="SAM" id="MobiDB-lite"/>
    </source>
</evidence>
<keyword evidence="3" id="KW-1185">Reference proteome</keyword>
<gene>
    <name evidence="2" type="ORF">E2C01_048413</name>
</gene>
<name>A0A5B7GDB2_PORTR</name>
<comment type="caution">
    <text evidence="2">The sequence shown here is derived from an EMBL/GenBank/DDBJ whole genome shotgun (WGS) entry which is preliminary data.</text>
</comment>
<evidence type="ECO:0000313" key="2">
    <source>
        <dbReference type="EMBL" id="MPC54494.1"/>
    </source>
</evidence>
<reference evidence="2 3" key="1">
    <citation type="submission" date="2019-05" db="EMBL/GenBank/DDBJ databases">
        <title>Another draft genome of Portunus trituberculatus and its Hox gene families provides insights of decapod evolution.</title>
        <authorList>
            <person name="Jeong J.-H."/>
            <person name="Song I."/>
            <person name="Kim S."/>
            <person name="Choi T."/>
            <person name="Kim D."/>
            <person name="Ryu S."/>
            <person name="Kim W."/>
        </authorList>
    </citation>
    <scope>NUCLEOTIDE SEQUENCE [LARGE SCALE GENOMIC DNA]</scope>
    <source>
        <tissue evidence="2">Muscle</tissue>
    </source>
</reference>
<dbReference type="EMBL" id="VSRR010012398">
    <property type="protein sequence ID" value="MPC54494.1"/>
    <property type="molecule type" value="Genomic_DNA"/>
</dbReference>
<feature type="compositionally biased region" description="Basic and acidic residues" evidence="1">
    <location>
        <begin position="11"/>
        <end position="24"/>
    </location>
</feature>
<evidence type="ECO:0000313" key="3">
    <source>
        <dbReference type="Proteomes" id="UP000324222"/>
    </source>
</evidence>
<proteinExistence type="predicted"/>
<protein>
    <submittedName>
        <fullName evidence="2">Uncharacterized protein</fullName>
    </submittedName>
</protein>
<sequence>MSIRGVTSVAKETETPWEESKMAE</sequence>
<organism evidence="2 3">
    <name type="scientific">Portunus trituberculatus</name>
    <name type="common">Swimming crab</name>
    <name type="synonym">Neptunus trituberculatus</name>
    <dbReference type="NCBI Taxonomy" id="210409"/>
    <lineage>
        <taxon>Eukaryota</taxon>
        <taxon>Metazoa</taxon>
        <taxon>Ecdysozoa</taxon>
        <taxon>Arthropoda</taxon>
        <taxon>Crustacea</taxon>
        <taxon>Multicrustacea</taxon>
        <taxon>Malacostraca</taxon>
        <taxon>Eumalacostraca</taxon>
        <taxon>Eucarida</taxon>
        <taxon>Decapoda</taxon>
        <taxon>Pleocyemata</taxon>
        <taxon>Brachyura</taxon>
        <taxon>Eubrachyura</taxon>
        <taxon>Portunoidea</taxon>
        <taxon>Portunidae</taxon>
        <taxon>Portuninae</taxon>
        <taxon>Portunus</taxon>
    </lineage>
</organism>
<feature type="region of interest" description="Disordered" evidence="1">
    <location>
        <begin position="1"/>
        <end position="24"/>
    </location>
</feature>
<dbReference type="Proteomes" id="UP000324222">
    <property type="component" value="Unassembled WGS sequence"/>
</dbReference>
<accession>A0A5B7GDB2</accession>
<dbReference type="AlphaFoldDB" id="A0A5B7GDB2"/>